<dbReference type="KEGG" id="crx:CRECT_0374"/>
<evidence type="ECO:0000256" key="6">
    <source>
        <dbReference type="ARBA" id="ARBA00022839"/>
    </source>
</evidence>
<organism evidence="16 17">
    <name type="scientific">Campylobacter rectus</name>
    <name type="common">Wolinella recta</name>
    <dbReference type="NCBI Taxonomy" id="203"/>
    <lineage>
        <taxon>Bacteria</taxon>
        <taxon>Pseudomonadati</taxon>
        <taxon>Campylobacterota</taxon>
        <taxon>Epsilonproteobacteria</taxon>
        <taxon>Campylobacterales</taxon>
        <taxon>Campylobacteraceae</taxon>
        <taxon>Campylobacter</taxon>
    </lineage>
</organism>
<sequence length="931" mass="105061">MKPFLALEASAGSGKTFALSVRFIAILLSGADAREITALTFTKKAANEMKERIVQTFLRLEEKGAELAELEQILGAGRDEILAMRDARATHFLESDLKIGTFDSFFVGILRSFCLNLGLSADFEVSENLNELQRGEFVASVSKDMRLLKALANLIATAERSQSSFFESLEMFYENFGELKSSENAAFPNESGVAEALKNMREYVLARGGGKDAQSAVKQGSPSEILARSFMSRASLDYRTFSKIYTPELDEMFFELKAWLKRYFDALEEYKIAELARFLKIYKECKISLNKRLNSLAFSDVTRLVYELLGGGETDAQMLYFRLDGRINHLLIDEFQDTNVAQYEIMRPLIEEIVAGYGQNGLGSFFYVGDVKQSIYRFRGGKKELFGKLMRDFPQIKAQNLEVNYRSKKALVRFTNAVFAGKIENFKPQRTPQKEGERVNLVGEMPYFEAQEDDLGFVRVSSGDDVAMEAAQQVKFLLEKGVCEDDITVLCWKNDDINKISNLLSEAGVKSVSEGVMSLLASKNARAVVEYAKFCLFDERIYKLNTEAILDVNAVKLSVNPQKSALESLHYLAGRLGVDMSDADVLRLLELAQPYSNLTEFVYNLDRFEAKASAKSGEGVKIMTVHKSKGLEFENVIVCDKMGAGRHDGSNFIAEYDASAGSWQVRHNVKKQCIDEDFARLKEKAARLEREEDMNKLYVALTRAIGGLIIVKKTGANGRNPSFFGAYESSGEVTEYLDLVDFSFGEPTPSKARNLTSVGKFEPIELVQISKQIVDEMPKVEGKNQKAIYFGLALHYLLEMVEKFDERSLKTAQISMRNAFHKFLNEGELDEIYARGLNLINESKFKQMTQAKRVFKEQPLRFEGALKQLDLLCLDETEICVIDYKTSDKNIDENIAQVEEYKKILAQIYPNLSVRAAIFYALRDEIRSIDI</sequence>
<dbReference type="NCBIfam" id="NF010485">
    <property type="entry name" value="PRK13909.1-2"/>
    <property type="match status" value="1"/>
</dbReference>
<evidence type="ECO:0000313" key="16">
    <source>
        <dbReference type="EMBL" id="QCD46071.1"/>
    </source>
</evidence>
<keyword evidence="4 14" id="KW-0378">Hydrolase</keyword>
<comment type="catalytic activity">
    <reaction evidence="13">
        <text>ATP + H2O = ADP + phosphate + H(+)</text>
        <dbReference type="Rhea" id="RHEA:13065"/>
        <dbReference type="ChEBI" id="CHEBI:15377"/>
        <dbReference type="ChEBI" id="CHEBI:15378"/>
        <dbReference type="ChEBI" id="CHEBI:30616"/>
        <dbReference type="ChEBI" id="CHEBI:43474"/>
        <dbReference type="ChEBI" id="CHEBI:456216"/>
        <dbReference type="EC" id="5.6.2.4"/>
    </reaction>
</comment>
<evidence type="ECO:0000256" key="2">
    <source>
        <dbReference type="ARBA" id="ARBA00022741"/>
    </source>
</evidence>
<dbReference type="EMBL" id="CP012543">
    <property type="protein sequence ID" value="QCD46071.1"/>
    <property type="molecule type" value="Genomic_DNA"/>
</dbReference>
<comment type="catalytic activity">
    <reaction evidence="11">
        <text>Couples ATP hydrolysis with the unwinding of duplex DNA by translocating in the 3'-5' direction.</text>
        <dbReference type="EC" id="5.6.2.4"/>
    </reaction>
</comment>
<evidence type="ECO:0000256" key="9">
    <source>
        <dbReference type="ARBA" id="ARBA00023204"/>
    </source>
</evidence>
<keyword evidence="9" id="KW-0234">DNA repair</keyword>
<evidence type="ECO:0000256" key="12">
    <source>
        <dbReference type="ARBA" id="ARBA00034808"/>
    </source>
</evidence>
<dbReference type="InterPro" id="IPR014016">
    <property type="entry name" value="UvrD-like_ATP-bd"/>
</dbReference>
<keyword evidence="5 14" id="KW-0347">Helicase</keyword>
<keyword evidence="2 14" id="KW-0547">Nucleotide-binding</keyword>
<evidence type="ECO:0000313" key="17">
    <source>
        <dbReference type="Proteomes" id="UP000502377"/>
    </source>
</evidence>
<evidence type="ECO:0000256" key="1">
    <source>
        <dbReference type="ARBA" id="ARBA00022722"/>
    </source>
</evidence>
<dbReference type="GO" id="GO:0000725">
    <property type="term" value="P:recombinational repair"/>
    <property type="evidence" value="ECO:0007669"/>
    <property type="project" value="TreeGrafter"/>
</dbReference>
<gene>
    <name evidence="16" type="primary">addA</name>
    <name evidence="16" type="ORF">CRECT_0374</name>
</gene>
<dbReference type="PROSITE" id="PS51198">
    <property type="entry name" value="UVRD_HELICASE_ATP_BIND"/>
    <property type="match status" value="1"/>
</dbReference>
<dbReference type="Pfam" id="PF00580">
    <property type="entry name" value="UvrD-helicase"/>
    <property type="match status" value="1"/>
</dbReference>
<dbReference type="PANTHER" id="PTHR11070">
    <property type="entry name" value="UVRD / RECB / PCRA DNA HELICASE FAMILY MEMBER"/>
    <property type="match status" value="1"/>
</dbReference>
<dbReference type="GO" id="GO:0043138">
    <property type="term" value="F:3'-5' DNA helicase activity"/>
    <property type="evidence" value="ECO:0007669"/>
    <property type="project" value="UniProtKB-EC"/>
</dbReference>
<evidence type="ECO:0000256" key="8">
    <source>
        <dbReference type="ARBA" id="ARBA00023125"/>
    </source>
</evidence>
<evidence type="ECO:0000256" key="14">
    <source>
        <dbReference type="PROSITE-ProRule" id="PRU00560"/>
    </source>
</evidence>
<feature type="binding site" evidence="14">
    <location>
        <begin position="9"/>
        <end position="16"/>
    </location>
    <ligand>
        <name>ATP</name>
        <dbReference type="ChEBI" id="CHEBI:30616"/>
    </ligand>
</feature>
<dbReference type="InterPro" id="IPR011604">
    <property type="entry name" value="PDDEXK-like_dom_sf"/>
</dbReference>
<evidence type="ECO:0000256" key="5">
    <source>
        <dbReference type="ARBA" id="ARBA00022806"/>
    </source>
</evidence>
<evidence type="ECO:0000259" key="15">
    <source>
        <dbReference type="PROSITE" id="PS51198"/>
    </source>
</evidence>
<dbReference type="Pfam" id="PF13361">
    <property type="entry name" value="UvrD_C"/>
    <property type="match status" value="2"/>
</dbReference>
<dbReference type="Gene3D" id="3.40.50.300">
    <property type="entry name" value="P-loop containing nucleotide triphosphate hydrolases"/>
    <property type="match status" value="4"/>
</dbReference>
<evidence type="ECO:0000256" key="10">
    <source>
        <dbReference type="ARBA" id="ARBA00023235"/>
    </source>
</evidence>
<dbReference type="InterPro" id="IPR000212">
    <property type="entry name" value="DNA_helicase_UvrD/REP"/>
</dbReference>
<dbReference type="RefSeq" id="WP_004318799.1">
    <property type="nucleotide sequence ID" value="NZ_CP012543.1"/>
</dbReference>
<feature type="domain" description="UvrD-like helicase ATP-binding" evidence="15">
    <location>
        <begin position="1"/>
        <end position="408"/>
    </location>
</feature>
<evidence type="ECO:0000256" key="13">
    <source>
        <dbReference type="ARBA" id="ARBA00048988"/>
    </source>
</evidence>
<dbReference type="EC" id="5.6.2.4" evidence="12"/>
<dbReference type="Gene3D" id="3.90.320.10">
    <property type="match status" value="1"/>
</dbReference>
<dbReference type="GO" id="GO:0005524">
    <property type="term" value="F:ATP binding"/>
    <property type="evidence" value="ECO:0007669"/>
    <property type="project" value="UniProtKB-UniRule"/>
</dbReference>
<protein>
    <recommendedName>
        <fullName evidence="12">DNA 3'-5' helicase</fullName>
        <ecNumber evidence="12">5.6.2.4</ecNumber>
    </recommendedName>
</protein>
<keyword evidence="7 14" id="KW-0067">ATP-binding</keyword>
<evidence type="ECO:0000256" key="3">
    <source>
        <dbReference type="ARBA" id="ARBA00022763"/>
    </source>
</evidence>
<keyword evidence="3" id="KW-0227">DNA damage</keyword>
<dbReference type="AlphaFoldDB" id="A0A6G5QK85"/>
<keyword evidence="1" id="KW-0540">Nuclease</keyword>
<keyword evidence="10" id="KW-0413">Isomerase</keyword>
<dbReference type="GO" id="GO:0003677">
    <property type="term" value="F:DNA binding"/>
    <property type="evidence" value="ECO:0007669"/>
    <property type="project" value="UniProtKB-KW"/>
</dbReference>
<dbReference type="SUPFAM" id="SSF52540">
    <property type="entry name" value="P-loop containing nucleoside triphosphate hydrolases"/>
    <property type="match status" value="1"/>
</dbReference>
<accession>A0A6G5QK85</accession>
<dbReference type="NCBIfam" id="NF010487">
    <property type="entry name" value="PRK13909.1-4"/>
    <property type="match status" value="1"/>
</dbReference>
<evidence type="ECO:0000256" key="4">
    <source>
        <dbReference type="ARBA" id="ARBA00022801"/>
    </source>
</evidence>
<keyword evidence="8" id="KW-0238">DNA-binding</keyword>
<dbReference type="GO" id="GO:0004527">
    <property type="term" value="F:exonuclease activity"/>
    <property type="evidence" value="ECO:0007669"/>
    <property type="project" value="UniProtKB-KW"/>
</dbReference>
<evidence type="ECO:0000256" key="11">
    <source>
        <dbReference type="ARBA" id="ARBA00034617"/>
    </source>
</evidence>
<dbReference type="InterPro" id="IPR014017">
    <property type="entry name" value="DNA_helicase_UvrD-like_C"/>
</dbReference>
<dbReference type="InterPro" id="IPR027417">
    <property type="entry name" value="P-loop_NTPase"/>
</dbReference>
<keyword evidence="6 16" id="KW-0269">Exonuclease</keyword>
<dbReference type="GO" id="GO:0005829">
    <property type="term" value="C:cytosol"/>
    <property type="evidence" value="ECO:0007669"/>
    <property type="project" value="TreeGrafter"/>
</dbReference>
<evidence type="ECO:0000256" key="7">
    <source>
        <dbReference type="ARBA" id="ARBA00022840"/>
    </source>
</evidence>
<name>A0A6G5QK85_CAMRE</name>
<dbReference type="Proteomes" id="UP000502377">
    <property type="component" value="Chromosome"/>
</dbReference>
<reference evidence="16 17" key="1">
    <citation type="submission" date="2016-07" db="EMBL/GenBank/DDBJ databases">
        <title>Comparative genomics of the Campylobacter concisus group.</title>
        <authorList>
            <person name="Miller W.G."/>
            <person name="Yee E."/>
            <person name="Chapman M.H."/>
            <person name="Huynh S."/>
            <person name="Bono J.L."/>
            <person name="On S.L.W."/>
            <person name="StLeger J."/>
            <person name="Foster G."/>
            <person name="Parker C.T."/>
        </authorList>
    </citation>
    <scope>NUCLEOTIDE SEQUENCE [LARGE SCALE GENOMIC DNA]</scope>
    <source>
        <strain evidence="16 17">ATCC 33238</strain>
    </source>
</reference>
<dbReference type="PANTHER" id="PTHR11070:SF67">
    <property type="entry name" value="DNA 3'-5' HELICASE"/>
    <property type="match status" value="1"/>
</dbReference>
<proteinExistence type="predicted"/>